<dbReference type="GO" id="GO:0003700">
    <property type="term" value="F:DNA-binding transcription factor activity"/>
    <property type="evidence" value="ECO:0007669"/>
    <property type="project" value="InterPro"/>
</dbReference>
<dbReference type="PROSITE" id="PS50995">
    <property type="entry name" value="HTH_MARR_2"/>
    <property type="match status" value="1"/>
</dbReference>
<dbReference type="InterPro" id="IPR011991">
    <property type="entry name" value="ArsR-like_HTH"/>
</dbReference>
<dbReference type="SMART" id="SM00347">
    <property type="entry name" value="HTH_MARR"/>
    <property type="match status" value="1"/>
</dbReference>
<dbReference type="EMBL" id="CP027666">
    <property type="protein sequence ID" value="AVO35458.1"/>
    <property type="molecule type" value="Genomic_DNA"/>
</dbReference>
<dbReference type="Proteomes" id="UP000239709">
    <property type="component" value="Chromosome"/>
</dbReference>
<sequence length="150" mass="16011">MRDTCNVDAIAAALIELTGLLNSPRQDEVLLGAAGVSLDRALFPLLVRLSASPAMGVAQLADKAGRDPSTVSRQIAKLERLGLVERPSSEADMRVRAAAITEAGARTVQAITQARRRLLGELVADWPAADQAAFPELLQRFAQAIKDRQG</sequence>
<dbReference type="SUPFAM" id="SSF46785">
    <property type="entry name" value="Winged helix' DNA-binding domain"/>
    <property type="match status" value="1"/>
</dbReference>
<organism evidence="2 3">
    <name type="scientific">Ottowia oryzae</name>
    <dbReference type="NCBI Taxonomy" id="2109914"/>
    <lineage>
        <taxon>Bacteria</taxon>
        <taxon>Pseudomonadati</taxon>
        <taxon>Pseudomonadota</taxon>
        <taxon>Betaproteobacteria</taxon>
        <taxon>Burkholderiales</taxon>
        <taxon>Comamonadaceae</taxon>
        <taxon>Ottowia</taxon>
    </lineage>
</organism>
<dbReference type="PANTHER" id="PTHR33164">
    <property type="entry name" value="TRANSCRIPTIONAL REGULATOR, MARR FAMILY"/>
    <property type="match status" value="1"/>
</dbReference>
<keyword evidence="3" id="KW-1185">Reference proteome</keyword>
<gene>
    <name evidence="2" type="ORF">C6570_15435</name>
</gene>
<dbReference type="InterPro" id="IPR036388">
    <property type="entry name" value="WH-like_DNA-bd_sf"/>
</dbReference>
<dbReference type="InterPro" id="IPR000835">
    <property type="entry name" value="HTH_MarR-typ"/>
</dbReference>
<dbReference type="PANTHER" id="PTHR33164:SF57">
    <property type="entry name" value="MARR-FAMILY TRANSCRIPTIONAL REGULATOR"/>
    <property type="match status" value="1"/>
</dbReference>
<proteinExistence type="predicted"/>
<dbReference type="OrthoDB" id="5974674at2"/>
<evidence type="ECO:0000259" key="1">
    <source>
        <dbReference type="PROSITE" id="PS50995"/>
    </source>
</evidence>
<dbReference type="Pfam" id="PF01047">
    <property type="entry name" value="MarR"/>
    <property type="match status" value="1"/>
</dbReference>
<reference evidence="2 3" key="1">
    <citation type="submission" date="2018-03" db="EMBL/GenBank/DDBJ databases">
        <title>Genome sequencing of Ottowia sp.</title>
        <authorList>
            <person name="Kim S.-J."/>
            <person name="Heo J."/>
            <person name="Kwon S.-W."/>
        </authorList>
    </citation>
    <scope>NUCLEOTIDE SEQUENCE [LARGE SCALE GENOMIC DNA]</scope>
    <source>
        <strain evidence="2 3">KADR8-3</strain>
    </source>
</reference>
<dbReference type="Gene3D" id="1.10.10.10">
    <property type="entry name" value="Winged helix-like DNA-binding domain superfamily/Winged helix DNA-binding domain"/>
    <property type="match status" value="1"/>
</dbReference>
<dbReference type="KEGG" id="otk:C6570_15435"/>
<accession>A0A2S0MHU9</accession>
<dbReference type="InterPro" id="IPR036390">
    <property type="entry name" value="WH_DNA-bd_sf"/>
</dbReference>
<dbReference type="CDD" id="cd00090">
    <property type="entry name" value="HTH_ARSR"/>
    <property type="match status" value="1"/>
</dbReference>
<evidence type="ECO:0000313" key="3">
    <source>
        <dbReference type="Proteomes" id="UP000239709"/>
    </source>
</evidence>
<evidence type="ECO:0000313" key="2">
    <source>
        <dbReference type="EMBL" id="AVO35458.1"/>
    </source>
</evidence>
<dbReference type="RefSeq" id="WP_106704006.1">
    <property type="nucleotide sequence ID" value="NZ_CP027666.1"/>
</dbReference>
<name>A0A2S0MHU9_9BURK</name>
<dbReference type="AlphaFoldDB" id="A0A2S0MHU9"/>
<protein>
    <submittedName>
        <fullName evidence="2">MarR family transcriptional regulator</fullName>
    </submittedName>
</protein>
<dbReference type="GO" id="GO:0006950">
    <property type="term" value="P:response to stress"/>
    <property type="evidence" value="ECO:0007669"/>
    <property type="project" value="TreeGrafter"/>
</dbReference>
<dbReference type="InterPro" id="IPR039422">
    <property type="entry name" value="MarR/SlyA-like"/>
</dbReference>
<feature type="domain" description="HTH marR-type" evidence="1">
    <location>
        <begin position="7"/>
        <end position="143"/>
    </location>
</feature>